<accession>A0AA39C4D9</accession>
<reference evidence="1" key="2">
    <citation type="submission" date="2023-03" db="EMBL/GenBank/DDBJ databases">
        <authorList>
            <person name="Inwood S.N."/>
            <person name="Skelly J.G."/>
            <person name="Guhlin J."/>
            <person name="Harrop T.W.R."/>
            <person name="Goldson S.G."/>
            <person name="Dearden P.K."/>
        </authorList>
    </citation>
    <scope>NUCLEOTIDE SEQUENCE</scope>
    <source>
        <strain evidence="1">Irish</strain>
        <tissue evidence="1">Whole body</tissue>
    </source>
</reference>
<comment type="caution">
    <text evidence="1">The sequence shown here is derived from an EMBL/GenBank/DDBJ whole genome shotgun (WGS) entry which is preliminary data.</text>
</comment>
<gene>
    <name evidence="1" type="ORF">PV328_011369</name>
</gene>
<protein>
    <submittedName>
        <fullName evidence="1">Uncharacterized protein</fullName>
    </submittedName>
</protein>
<reference evidence="1" key="1">
    <citation type="journal article" date="2023" name="bioRxiv">
        <title>Scaffold-level genome assemblies of two parasitoid biocontrol wasps reveal the parthenogenesis mechanism and an associated novel virus.</title>
        <authorList>
            <person name="Inwood S."/>
            <person name="Skelly J."/>
            <person name="Guhlin J."/>
            <person name="Harrop T."/>
            <person name="Goldson S."/>
            <person name="Dearden P."/>
        </authorList>
    </citation>
    <scope>NUCLEOTIDE SEQUENCE</scope>
    <source>
        <strain evidence="1">Irish</strain>
        <tissue evidence="1">Whole body</tissue>
    </source>
</reference>
<dbReference type="EMBL" id="JAQQBS010001425">
    <property type="protein sequence ID" value="KAK0157658.1"/>
    <property type="molecule type" value="Genomic_DNA"/>
</dbReference>
<dbReference type="Proteomes" id="UP001168990">
    <property type="component" value="Unassembled WGS sequence"/>
</dbReference>
<proteinExistence type="predicted"/>
<name>A0AA39C4D9_9HYME</name>
<evidence type="ECO:0000313" key="2">
    <source>
        <dbReference type="Proteomes" id="UP001168990"/>
    </source>
</evidence>
<sequence>MESNVIEVNTDLHSSEFEYKWKIFKFGMCLDSARFCSSSHIVATSLPFSGDNDDIEWYFELVYIPKEKVAPHLKKQNYLFVRLVRVCKNDAVNHLENRVVIHCGFSNNRYLYHAKLTFHRFQNTNKVSCTKLIPLDNLLRCLNIRSAEDSVLFLCRIRIFGQPFTILVNHNEE</sequence>
<organism evidence="1 2">
    <name type="scientific">Microctonus aethiopoides</name>
    <dbReference type="NCBI Taxonomy" id="144406"/>
    <lineage>
        <taxon>Eukaryota</taxon>
        <taxon>Metazoa</taxon>
        <taxon>Ecdysozoa</taxon>
        <taxon>Arthropoda</taxon>
        <taxon>Hexapoda</taxon>
        <taxon>Insecta</taxon>
        <taxon>Pterygota</taxon>
        <taxon>Neoptera</taxon>
        <taxon>Endopterygota</taxon>
        <taxon>Hymenoptera</taxon>
        <taxon>Apocrita</taxon>
        <taxon>Ichneumonoidea</taxon>
        <taxon>Braconidae</taxon>
        <taxon>Euphorinae</taxon>
        <taxon>Microctonus</taxon>
    </lineage>
</organism>
<evidence type="ECO:0000313" key="1">
    <source>
        <dbReference type="EMBL" id="KAK0157658.1"/>
    </source>
</evidence>
<keyword evidence="2" id="KW-1185">Reference proteome</keyword>
<dbReference type="AlphaFoldDB" id="A0AA39C4D9"/>